<feature type="domain" description="AB hydrolase-1" evidence="1">
    <location>
        <begin position="51"/>
        <end position="255"/>
    </location>
</feature>
<keyword evidence="3" id="KW-1185">Reference proteome</keyword>
<dbReference type="InterPro" id="IPR000073">
    <property type="entry name" value="AB_hydrolase_1"/>
</dbReference>
<dbReference type="GO" id="GO:0016787">
    <property type="term" value="F:hydrolase activity"/>
    <property type="evidence" value="ECO:0007669"/>
    <property type="project" value="UniProtKB-KW"/>
</dbReference>
<dbReference type="InterPro" id="IPR017531">
    <property type="entry name" value="Hydrolase-1_PEP"/>
</dbReference>
<protein>
    <submittedName>
        <fullName evidence="2">Hydrolase 1, exosortase A system-associated</fullName>
    </submittedName>
</protein>
<dbReference type="AlphaFoldDB" id="A0A4Y9SGC1"/>
<evidence type="ECO:0000313" key="3">
    <source>
        <dbReference type="Proteomes" id="UP000298438"/>
    </source>
</evidence>
<reference evidence="2 3" key="1">
    <citation type="submission" date="2019-03" db="EMBL/GenBank/DDBJ databases">
        <title>Draft Genome Sequence of Massilia arenosa sp. nov., a Novel Massilia Species Isolated from a Sandy-loam Maize Soil.</title>
        <authorList>
            <person name="Raths R."/>
            <person name="Peta V."/>
            <person name="Bucking H."/>
        </authorList>
    </citation>
    <scope>NUCLEOTIDE SEQUENCE [LARGE SCALE GENOMIC DNA]</scope>
    <source>
        <strain evidence="2 3">MC02</strain>
    </source>
</reference>
<evidence type="ECO:0000259" key="1">
    <source>
        <dbReference type="Pfam" id="PF12697"/>
    </source>
</evidence>
<dbReference type="OrthoDB" id="5379975at2"/>
<dbReference type="Gene3D" id="3.40.50.1820">
    <property type="entry name" value="alpha/beta hydrolase"/>
    <property type="match status" value="1"/>
</dbReference>
<gene>
    <name evidence="2" type="ORF">E4L96_07320</name>
</gene>
<dbReference type="NCBIfam" id="TIGR03100">
    <property type="entry name" value="hydr1_PEP"/>
    <property type="match status" value="1"/>
</dbReference>
<dbReference type="Proteomes" id="UP000298438">
    <property type="component" value="Unassembled WGS sequence"/>
</dbReference>
<dbReference type="EMBL" id="SPVF01000100">
    <property type="protein sequence ID" value="TFW23027.1"/>
    <property type="molecule type" value="Genomic_DNA"/>
</dbReference>
<proteinExistence type="predicted"/>
<dbReference type="Pfam" id="PF12697">
    <property type="entry name" value="Abhydrolase_6"/>
    <property type="match status" value="1"/>
</dbReference>
<keyword evidence="2" id="KW-0378">Hydrolase</keyword>
<dbReference type="SUPFAM" id="SSF53474">
    <property type="entry name" value="alpha/beta-Hydrolases"/>
    <property type="match status" value="1"/>
</dbReference>
<organism evidence="2 3">
    <name type="scientific">Zemynaea arenosa</name>
    <dbReference type="NCBI Taxonomy" id="2561931"/>
    <lineage>
        <taxon>Bacteria</taxon>
        <taxon>Pseudomonadati</taxon>
        <taxon>Pseudomonadota</taxon>
        <taxon>Betaproteobacteria</taxon>
        <taxon>Burkholderiales</taxon>
        <taxon>Oxalobacteraceae</taxon>
        <taxon>Telluria group</taxon>
        <taxon>Zemynaea</taxon>
    </lineage>
</organism>
<accession>A0A4Y9SGC1</accession>
<comment type="caution">
    <text evidence="2">The sequence shown here is derived from an EMBL/GenBank/DDBJ whole genome shotgun (WGS) entry which is preliminary data.</text>
</comment>
<evidence type="ECO:0000313" key="2">
    <source>
        <dbReference type="EMBL" id="TFW23027.1"/>
    </source>
</evidence>
<sequence>MNTQQRALRFMCAHCCLFGVLDVPERPLARGMLIVTEQGQYRTGSHRHHTLISRSLSARGIPVLRFDHRGCGDSECSARRFDAIGDDIAAAVKEFFIHVPELKEIVIWGIGDAGTAAALYACTDARVCGQILLNPWSTDPEVAHGGRTEQARVGELEFWRNIASRSLDMAQAMSHIRQQMRRTAHDPAATLAQRLMASLDCFDGRTLVILGGADRQAQDFAALLARNDVDCQRIDIPAAGHSFASRAWRDQVAEASANWIVSW</sequence>
<dbReference type="InterPro" id="IPR029058">
    <property type="entry name" value="AB_hydrolase_fold"/>
</dbReference>
<dbReference type="RefSeq" id="WP_135206558.1">
    <property type="nucleotide sequence ID" value="NZ_SPVF01000100.1"/>
</dbReference>
<name>A0A4Y9SGC1_9BURK</name>